<organism evidence="1 2">
    <name type="scientific">Hymenobacter mucosus</name>
    <dbReference type="NCBI Taxonomy" id="1411120"/>
    <lineage>
        <taxon>Bacteria</taxon>
        <taxon>Pseudomonadati</taxon>
        <taxon>Bacteroidota</taxon>
        <taxon>Cytophagia</taxon>
        <taxon>Cytophagales</taxon>
        <taxon>Hymenobacteraceae</taxon>
        <taxon>Hymenobacter</taxon>
    </lineage>
</organism>
<evidence type="ECO:0000313" key="2">
    <source>
        <dbReference type="Proteomes" id="UP000198310"/>
    </source>
</evidence>
<accession>A0A239AJI9</accession>
<proteinExistence type="predicted"/>
<gene>
    <name evidence="1" type="ORF">SAMN06269173_11329</name>
</gene>
<protein>
    <submittedName>
        <fullName evidence="1">Uncharacterized protein</fullName>
    </submittedName>
</protein>
<evidence type="ECO:0000313" key="1">
    <source>
        <dbReference type="EMBL" id="SNR95709.1"/>
    </source>
</evidence>
<dbReference type="EMBL" id="FZNS01000013">
    <property type="protein sequence ID" value="SNR95709.1"/>
    <property type="molecule type" value="Genomic_DNA"/>
</dbReference>
<reference evidence="2" key="1">
    <citation type="submission" date="2017-06" db="EMBL/GenBank/DDBJ databases">
        <authorList>
            <person name="Varghese N."/>
            <person name="Submissions S."/>
        </authorList>
    </citation>
    <scope>NUCLEOTIDE SEQUENCE [LARGE SCALE GENOMIC DNA]</scope>
    <source>
        <strain evidence="2">DSM 28041</strain>
    </source>
</reference>
<name>A0A239AJI9_9BACT</name>
<keyword evidence="2" id="KW-1185">Reference proteome</keyword>
<dbReference type="AlphaFoldDB" id="A0A239AJI9"/>
<dbReference type="Proteomes" id="UP000198310">
    <property type="component" value="Unassembled WGS sequence"/>
</dbReference>
<sequence length="43" mass="4874">MLLMPYRSIASPASPIYCLIIAYCVKNKLLISYHEKLALGYVI</sequence>